<dbReference type="NCBIfam" id="NF033610">
    <property type="entry name" value="SLATT_3"/>
    <property type="match status" value="1"/>
</dbReference>
<feature type="domain" description="SMODS and SLOG-associating 2TM effector" evidence="3">
    <location>
        <begin position="16"/>
        <end position="168"/>
    </location>
</feature>
<dbReference type="Pfam" id="PF18184">
    <property type="entry name" value="SLATT_3"/>
    <property type="match status" value="1"/>
</dbReference>
<dbReference type="RefSeq" id="WP_198037274.1">
    <property type="nucleotide sequence ID" value="NZ_JBHEZZ010000025.1"/>
</dbReference>
<sequence>MVHKDPPGHRERQLLPEPFWTADQASLQGQERSIRWYRGQILMLVLAALAGITDVRHNHLNWFQAVSAAFFAGAGYFWWRLGHEKPQSLWYEGRAAAESVKTLVWKYVVRAWPFAGEGESLDSDNAYLEQMSEVFAAFQKSPVIPPGAKPMITDEMHRLRQTPLSVRRDLYLQERIRAQRVWYLSRAERCENATTTWQLVSTGTIILAVVVALTQFLGILDLHLLGVCTTIAAAVTAWIQLKQFRPLAAAYRLAASELDLIEAQLSRLDLTAQHAEAVWARLSSDAEDAVSREHTIWRARRDRRV</sequence>
<evidence type="ECO:0000313" key="5">
    <source>
        <dbReference type="Proteomes" id="UP001592528"/>
    </source>
</evidence>
<evidence type="ECO:0000256" key="1">
    <source>
        <dbReference type="SAM" id="Phobius"/>
    </source>
</evidence>
<comment type="caution">
    <text evidence="4">The sequence shown here is derived from an EMBL/GenBank/DDBJ whole genome shotgun (WGS) entry which is preliminary data.</text>
</comment>
<accession>A0ABV6UX72</accession>
<gene>
    <name evidence="4" type="ORF">ACEZDJ_32205</name>
</gene>
<name>A0ABV6UX72_9ACTN</name>
<dbReference type="InterPro" id="IPR040884">
    <property type="entry name" value="SLATT_1"/>
</dbReference>
<dbReference type="InterPro" id="IPR041116">
    <property type="entry name" value="SLATT_3"/>
</dbReference>
<dbReference type="NCBIfam" id="NF033634">
    <property type="entry name" value="SLATT_1"/>
    <property type="match status" value="1"/>
</dbReference>
<evidence type="ECO:0000313" key="4">
    <source>
        <dbReference type="EMBL" id="MFC1405966.1"/>
    </source>
</evidence>
<evidence type="ECO:0000259" key="2">
    <source>
        <dbReference type="Pfam" id="PF18181"/>
    </source>
</evidence>
<feature type="domain" description="SMODS and SLOG-associating 2TM effector" evidence="2">
    <location>
        <begin position="171"/>
        <end position="297"/>
    </location>
</feature>
<keyword evidence="1" id="KW-0472">Membrane</keyword>
<feature type="transmembrane region" description="Helical" evidence="1">
    <location>
        <begin position="196"/>
        <end position="216"/>
    </location>
</feature>
<protein>
    <submittedName>
        <fullName evidence="4">DUF4231 domain-containing protein</fullName>
    </submittedName>
</protein>
<proteinExistence type="predicted"/>
<organism evidence="4 5">
    <name type="scientific">Streptacidiphilus cavernicola</name>
    <dbReference type="NCBI Taxonomy" id="3342716"/>
    <lineage>
        <taxon>Bacteria</taxon>
        <taxon>Bacillati</taxon>
        <taxon>Actinomycetota</taxon>
        <taxon>Actinomycetes</taxon>
        <taxon>Kitasatosporales</taxon>
        <taxon>Streptomycetaceae</taxon>
        <taxon>Streptacidiphilus</taxon>
    </lineage>
</organism>
<keyword evidence="1" id="KW-1133">Transmembrane helix</keyword>
<feature type="transmembrane region" description="Helical" evidence="1">
    <location>
        <begin position="222"/>
        <end position="241"/>
    </location>
</feature>
<feature type="transmembrane region" description="Helical" evidence="1">
    <location>
        <begin position="36"/>
        <end position="53"/>
    </location>
</feature>
<dbReference type="EMBL" id="JBHEZZ010000025">
    <property type="protein sequence ID" value="MFC1405966.1"/>
    <property type="molecule type" value="Genomic_DNA"/>
</dbReference>
<keyword evidence="1" id="KW-0812">Transmembrane</keyword>
<feature type="transmembrane region" description="Helical" evidence="1">
    <location>
        <begin position="59"/>
        <end position="79"/>
    </location>
</feature>
<reference evidence="4 5" key="1">
    <citation type="submission" date="2024-09" db="EMBL/GenBank/DDBJ databases">
        <authorList>
            <person name="Lee S.D."/>
        </authorList>
    </citation>
    <scope>NUCLEOTIDE SEQUENCE [LARGE SCALE GENOMIC DNA]</scope>
    <source>
        <strain evidence="4 5">N1-5</strain>
    </source>
</reference>
<dbReference type="Pfam" id="PF18181">
    <property type="entry name" value="SLATT_1"/>
    <property type="match status" value="1"/>
</dbReference>
<keyword evidence="5" id="KW-1185">Reference proteome</keyword>
<dbReference type="Proteomes" id="UP001592528">
    <property type="component" value="Unassembled WGS sequence"/>
</dbReference>
<evidence type="ECO:0000259" key="3">
    <source>
        <dbReference type="Pfam" id="PF18184"/>
    </source>
</evidence>